<proteinExistence type="predicted"/>
<feature type="compositionally biased region" description="Basic and acidic residues" evidence="1">
    <location>
        <begin position="16"/>
        <end position="28"/>
    </location>
</feature>
<accession>A0ABP7B5P4</accession>
<dbReference type="Proteomes" id="UP001410795">
    <property type="component" value="Unassembled WGS sequence"/>
</dbReference>
<gene>
    <name evidence="2" type="ORF">GCM10022202_07290</name>
</gene>
<feature type="compositionally biased region" description="Low complexity" evidence="1">
    <location>
        <begin position="37"/>
        <end position="59"/>
    </location>
</feature>
<evidence type="ECO:0000313" key="3">
    <source>
        <dbReference type="Proteomes" id="UP001410795"/>
    </source>
</evidence>
<name>A0ABP7B5P4_9MICO</name>
<organism evidence="2 3">
    <name type="scientific">Microbacterium marinilacus</name>
    <dbReference type="NCBI Taxonomy" id="415209"/>
    <lineage>
        <taxon>Bacteria</taxon>
        <taxon>Bacillati</taxon>
        <taxon>Actinomycetota</taxon>
        <taxon>Actinomycetes</taxon>
        <taxon>Micrococcales</taxon>
        <taxon>Microbacteriaceae</taxon>
        <taxon>Microbacterium</taxon>
    </lineage>
</organism>
<protein>
    <submittedName>
        <fullName evidence="2">Uncharacterized protein</fullName>
    </submittedName>
</protein>
<evidence type="ECO:0000256" key="1">
    <source>
        <dbReference type="SAM" id="MobiDB-lite"/>
    </source>
</evidence>
<reference evidence="3" key="1">
    <citation type="journal article" date="2019" name="Int. J. Syst. Evol. Microbiol.">
        <title>The Global Catalogue of Microorganisms (GCM) 10K type strain sequencing project: providing services to taxonomists for standard genome sequencing and annotation.</title>
        <authorList>
            <consortium name="The Broad Institute Genomics Platform"/>
            <consortium name="The Broad Institute Genome Sequencing Center for Infectious Disease"/>
            <person name="Wu L."/>
            <person name="Ma J."/>
        </authorList>
    </citation>
    <scope>NUCLEOTIDE SEQUENCE [LARGE SCALE GENOMIC DNA]</scope>
    <source>
        <strain evidence="3">JCM 16546</strain>
    </source>
</reference>
<evidence type="ECO:0000313" key="2">
    <source>
        <dbReference type="EMBL" id="GAA3650083.1"/>
    </source>
</evidence>
<sequence>MLRRPVSRIAATTRPARPDAGNRAESRCVPRARGPLRADGSPGAASAAPGADGPRAASGTAVTETDA</sequence>
<keyword evidence="3" id="KW-1185">Reference proteome</keyword>
<feature type="region of interest" description="Disordered" evidence="1">
    <location>
        <begin position="1"/>
        <end position="67"/>
    </location>
</feature>
<comment type="caution">
    <text evidence="2">The sequence shown here is derived from an EMBL/GenBank/DDBJ whole genome shotgun (WGS) entry which is preliminary data.</text>
</comment>
<dbReference type="EMBL" id="BAAAYV010000004">
    <property type="protein sequence ID" value="GAA3650083.1"/>
    <property type="molecule type" value="Genomic_DNA"/>
</dbReference>